<organism evidence="7 8">
    <name type="scientific">Periconia macrospinosa</name>
    <dbReference type="NCBI Taxonomy" id="97972"/>
    <lineage>
        <taxon>Eukaryota</taxon>
        <taxon>Fungi</taxon>
        <taxon>Dikarya</taxon>
        <taxon>Ascomycota</taxon>
        <taxon>Pezizomycotina</taxon>
        <taxon>Dothideomycetes</taxon>
        <taxon>Pleosporomycetidae</taxon>
        <taxon>Pleosporales</taxon>
        <taxon>Massarineae</taxon>
        <taxon>Periconiaceae</taxon>
        <taxon>Periconia</taxon>
    </lineage>
</organism>
<dbReference type="GO" id="GO:0005886">
    <property type="term" value="C:plasma membrane"/>
    <property type="evidence" value="ECO:0007669"/>
    <property type="project" value="TreeGrafter"/>
</dbReference>
<keyword evidence="8" id="KW-1185">Reference proteome</keyword>
<name>A0A2V1E8P3_9PLEO</name>
<keyword evidence="4 5" id="KW-0472">Membrane</keyword>
<feature type="transmembrane region" description="Helical" evidence="5">
    <location>
        <begin position="241"/>
        <end position="267"/>
    </location>
</feature>
<feature type="transmembrane region" description="Helical" evidence="5">
    <location>
        <begin position="487"/>
        <end position="506"/>
    </location>
</feature>
<evidence type="ECO:0000256" key="5">
    <source>
        <dbReference type="SAM" id="Phobius"/>
    </source>
</evidence>
<proteinExistence type="predicted"/>
<dbReference type="EMBL" id="KZ805308">
    <property type="protein sequence ID" value="PVI06532.1"/>
    <property type="molecule type" value="Genomic_DNA"/>
</dbReference>
<sequence length="521" mass="57270">MAYLFKHAPLGSIINYCRTGKISYSRQKGKSISLSSSSDDVTTAEPPLEGKISANHLVTWSGPDDPSNPQNWPMWQKVLVTFILCFWTFAVYVGSSIYTSSQEAVVEIFGVSHVEGALGLSLYVLGYGLGSLIFSPLSEIPAVGRNPPYFISGFLFVILCIPTSLVNNFPGLMILRFLLGFMCSPSLSTTGASLGDIWAPPQFPFAIALFAIVATMGPSCGPTISSYAVKKLGWRFSSWELLIISGFIFILMILLVPETSAQTILYYEAKKKREETGNQQLMSEAEIKQKELKLGTMLWDSMIKPWEMNIKDPALLFTTVYMGLAYGIFYSFFESFPLVYPVYYNFSATSVGLIFLAALPPCILGFVMQCLFLKYKVMPGLTNGTFGELENFLIPGVLASPFIPAGLFIYAWTARASTHWIAPTIGLGMVIFGIFFIAQSIFLYIPNIYPRYAASIFAANGLARSLFAVVAVLVAKPMFDGIGVDGGVSLLGGLMVLCMFGIWALYKWGKVLRLRTKFAVA</sequence>
<dbReference type="CDD" id="cd17323">
    <property type="entry name" value="MFS_Tpo1_MDR_like"/>
    <property type="match status" value="1"/>
</dbReference>
<dbReference type="STRING" id="97972.A0A2V1E8P3"/>
<evidence type="ECO:0000259" key="6">
    <source>
        <dbReference type="PROSITE" id="PS50850"/>
    </source>
</evidence>
<comment type="subcellular location">
    <subcellularLocation>
        <location evidence="1">Membrane</location>
        <topology evidence="1">Multi-pass membrane protein</topology>
    </subcellularLocation>
</comment>
<accession>A0A2V1E8P3</accession>
<evidence type="ECO:0000256" key="1">
    <source>
        <dbReference type="ARBA" id="ARBA00004141"/>
    </source>
</evidence>
<feature type="transmembrane region" description="Helical" evidence="5">
    <location>
        <begin position="392"/>
        <end position="414"/>
    </location>
</feature>
<feature type="transmembrane region" description="Helical" evidence="5">
    <location>
        <begin position="206"/>
        <end position="229"/>
    </location>
</feature>
<dbReference type="Pfam" id="PF07690">
    <property type="entry name" value="MFS_1"/>
    <property type="match status" value="1"/>
</dbReference>
<feature type="transmembrane region" description="Helical" evidence="5">
    <location>
        <begin position="118"/>
        <end position="137"/>
    </location>
</feature>
<reference evidence="7 8" key="1">
    <citation type="journal article" date="2018" name="Sci. Rep.">
        <title>Comparative genomics provides insights into the lifestyle and reveals functional heterogeneity of dark septate endophytic fungi.</title>
        <authorList>
            <person name="Knapp D.G."/>
            <person name="Nemeth J.B."/>
            <person name="Barry K."/>
            <person name="Hainaut M."/>
            <person name="Henrissat B."/>
            <person name="Johnson J."/>
            <person name="Kuo A."/>
            <person name="Lim J.H.P."/>
            <person name="Lipzen A."/>
            <person name="Nolan M."/>
            <person name="Ohm R.A."/>
            <person name="Tamas L."/>
            <person name="Grigoriev I.V."/>
            <person name="Spatafora J.W."/>
            <person name="Nagy L.G."/>
            <person name="Kovacs G.M."/>
        </authorList>
    </citation>
    <scope>NUCLEOTIDE SEQUENCE [LARGE SCALE GENOMIC DNA]</scope>
    <source>
        <strain evidence="7 8">DSE2036</strain>
    </source>
</reference>
<protein>
    <submittedName>
        <fullName evidence="7">MFS general substrate transporter</fullName>
    </submittedName>
</protein>
<evidence type="ECO:0000256" key="4">
    <source>
        <dbReference type="ARBA" id="ARBA00023136"/>
    </source>
</evidence>
<dbReference type="AlphaFoldDB" id="A0A2V1E8P3"/>
<dbReference type="Proteomes" id="UP000244855">
    <property type="component" value="Unassembled WGS sequence"/>
</dbReference>
<dbReference type="SUPFAM" id="SSF103473">
    <property type="entry name" value="MFS general substrate transporter"/>
    <property type="match status" value="1"/>
</dbReference>
<dbReference type="GO" id="GO:1990961">
    <property type="term" value="P:xenobiotic detoxification by transmembrane export across the plasma membrane"/>
    <property type="evidence" value="ECO:0007669"/>
    <property type="project" value="TreeGrafter"/>
</dbReference>
<evidence type="ECO:0000313" key="7">
    <source>
        <dbReference type="EMBL" id="PVI06532.1"/>
    </source>
</evidence>
<keyword evidence="2 5" id="KW-0812">Transmembrane</keyword>
<dbReference type="InterPro" id="IPR036259">
    <property type="entry name" value="MFS_trans_sf"/>
</dbReference>
<dbReference type="InterPro" id="IPR011701">
    <property type="entry name" value="MFS"/>
</dbReference>
<dbReference type="PANTHER" id="PTHR23502:SF23">
    <property type="entry name" value="FLUCONAZOLE RESISTANCE PROTEIN 1"/>
    <property type="match status" value="1"/>
</dbReference>
<dbReference type="OrthoDB" id="3357846at2759"/>
<feature type="transmembrane region" description="Helical" evidence="5">
    <location>
        <begin position="314"/>
        <end position="333"/>
    </location>
</feature>
<feature type="transmembrane region" description="Helical" evidence="5">
    <location>
        <begin position="353"/>
        <end position="372"/>
    </location>
</feature>
<evidence type="ECO:0000313" key="8">
    <source>
        <dbReference type="Proteomes" id="UP000244855"/>
    </source>
</evidence>
<gene>
    <name evidence="7" type="ORF">DM02DRAFT_514375</name>
</gene>
<feature type="transmembrane region" description="Helical" evidence="5">
    <location>
        <begin position="78"/>
        <end position="98"/>
    </location>
</feature>
<evidence type="ECO:0000256" key="3">
    <source>
        <dbReference type="ARBA" id="ARBA00022989"/>
    </source>
</evidence>
<keyword evidence="3 5" id="KW-1133">Transmembrane helix</keyword>
<dbReference type="PANTHER" id="PTHR23502">
    <property type="entry name" value="MAJOR FACILITATOR SUPERFAMILY"/>
    <property type="match status" value="1"/>
</dbReference>
<dbReference type="PROSITE" id="PS50850">
    <property type="entry name" value="MFS"/>
    <property type="match status" value="1"/>
</dbReference>
<dbReference type="InterPro" id="IPR020846">
    <property type="entry name" value="MFS_dom"/>
</dbReference>
<evidence type="ECO:0000256" key="2">
    <source>
        <dbReference type="ARBA" id="ARBA00022692"/>
    </source>
</evidence>
<feature type="transmembrane region" description="Helical" evidence="5">
    <location>
        <begin position="149"/>
        <end position="167"/>
    </location>
</feature>
<feature type="transmembrane region" description="Helical" evidence="5">
    <location>
        <begin position="452"/>
        <end position="475"/>
    </location>
</feature>
<dbReference type="Gene3D" id="1.20.1250.20">
    <property type="entry name" value="MFS general substrate transporter like domains"/>
    <property type="match status" value="1"/>
</dbReference>
<feature type="domain" description="Major facilitator superfamily (MFS) profile" evidence="6">
    <location>
        <begin position="80"/>
        <end position="510"/>
    </location>
</feature>
<dbReference type="GO" id="GO:0015244">
    <property type="term" value="F:fluconazole transmembrane transporter activity"/>
    <property type="evidence" value="ECO:0007669"/>
    <property type="project" value="TreeGrafter"/>
</dbReference>
<feature type="transmembrane region" description="Helical" evidence="5">
    <location>
        <begin position="420"/>
        <end position="445"/>
    </location>
</feature>